<dbReference type="RefSeq" id="WP_068208042.1">
    <property type="nucleotide sequence ID" value="NZ_CP047186.1"/>
</dbReference>
<evidence type="ECO:0000313" key="5">
    <source>
        <dbReference type="Proteomes" id="UP000465031"/>
    </source>
</evidence>
<keyword evidence="1" id="KW-0812">Transmembrane</keyword>
<dbReference type="Pfam" id="PF11188">
    <property type="entry name" value="DUF2975"/>
    <property type="match status" value="1"/>
</dbReference>
<evidence type="ECO:0000313" key="3">
    <source>
        <dbReference type="EMBL" id="QHC54625.1"/>
    </source>
</evidence>
<keyword evidence="1" id="KW-1133">Transmembrane helix</keyword>
<proteinExistence type="predicted"/>
<reference evidence="2 4" key="1">
    <citation type="submission" date="2015-08" db="EMBL/GenBank/DDBJ databases">
        <title>Draft Genome Sequence of Rathayibacter sp. Strain VKM Ac-2596 Isolated from Leaf Gall Induced by Plant-Parasitic Nematodes.</title>
        <authorList>
            <person name="Vasilenko O.V."/>
            <person name="Starodumova I.P."/>
            <person name="Tarlachkov S.V."/>
            <person name="Dorofeeva L.V."/>
            <person name="Evtushenko L.I."/>
        </authorList>
    </citation>
    <scope>NUCLEOTIDE SEQUENCE [LARGE SCALE GENOMIC DNA]</scope>
    <source>
        <strain evidence="2 4">VKM Ac-2596</strain>
    </source>
</reference>
<dbReference type="AlphaFoldDB" id="A0A166IG67"/>
<dbReference type="EMBL" id="CP047186">
    <property type="protein sequence ID" value="QHC54625.1"/>
    <property type="molecule type" value="Genomic_DNA"/>
</dbReference>
<accession>A0A166IG67</accession>
<dbReference type="Proteomes" id="UP000465031">
    <property type="component" value="Chromosome"/>
</dbReference>
<reference evidence="5" key="2">
    <citation type="submission" date="2019-12" db="EMBL/GenBank/DDBJ databases">
        <title>Complete and draft genome sequences of new strains and members of some known species of the genus Rathayibacter isolated from plants.</title>
        <authorList>
            <person name="Tarlachkov S.V."/>
            <person name="Starodumova I.P."/>
            <person name="Dorofeeva L.V."/>
            <person name="Prisyazhnaya N.V."/>
            <person name="Leyn S."/>
            <person name="Zlamal J."/>
            <person name="Elan M."/>
            <person name="Osterman A.L."/>
            <person name="Nadler S."/>
            <person name="Subbotin S.A."/>
            <person name="Evtushenko L.I."/>
        </authorList>
    </citation>
    <scope>NUCLEOTIDE SEQUENCE [LARGE SCALE GENOMIC DNA]</scope>
    <source>
        <strain evidence="5">VKM Ac-2761</strain>
    </source>
</reference>
<protein>
    <submittedName>
        <fullName evidence="3">DUF2975 domain-containing protein</fullName>
    </submittedName>
</protein>
<dbReference type="KEGG" id="rte:GSU10_02450"/>
<feature type="transmembrane region" description="Helical" evidence="1">
    <location>
        <begin position="114"/>
        <end position="135"/>
    </location>
</feature>
<dbReference type="InterPro" id="IPR021354">
    <property type="entry name" value="DUF2975"/>
</dbReference>
<evidence type="ECO:0000313" key="2">
    <source>
        <dbReference type="EMBL" id="KZX22335.1"/>
    </source>
</evidence>
<organism evidence="2 4">
    <name type="scientific">Rathayibacter tanaceti</name>
    <dbReference type="NCBI Taxonomy" id="1671680"/>
    <lineage>
        <taxon>Bacteria</taxon>
        <taxon>Bacillati</taxon>
        <taxon>Actinomycetota</taxon>
        <taxon>Actinomycetes</taxon>
        <taxon>Micrococcales</taxon>
        <taxon>Microbacteriaceae</taxon>
        <taxon>Rathayibacter</taxon>
    </lineage>
</organism>
<keyword evidence="4" id="KW-1185">Reference proteome</keyword>
<dbReference type="PATRIC" id="fig|1671680.3.peg.519"/>
<name>A0A166IG67_9MICO</name>
<evidence type="ECO:0000313" key="4">
    <source>
        <dbReference type="Proteomes" id="UP000076717"/>
    </source>
</evidence>
<keyword evidence="1" id="KW-0472">Membrane</keyword>
<dbReference type="Proteomes" id="UP000076717">
    <property type="component" value="Unassembled WGS sequence"/>
</dbReference>
<sequence>MPRNVLRALRTLLIVLLLGCVLIQAGVGPMAAKVLEGGPMDAVLVAVAIAGVLCVEAVIVAVWRLLTLAYDDVLFSGDRRSDIWVDVAIGAFAFGAVFAVLGAVASAVVVSVPLLVVVLLLVAAASGALALLVVVMRRLLHLAVAQRSELSEVV</sequence>
<dbReference type="EMBL" id="LIIN01000009">
    <property type="protein sequence ID" value="KZX22335.1"/>
    <property type="molecule type" value="Genomic_DNA"/>
</dbReference>
<dbReference type="OrthoDB" id="10007180at2"/>
<feature type="transmembrane region" description="Helical" evidence="1">
    <location>
        <begin position="42"/>
        <end position="66"/>
    </location>
</feature>
<gene>
    <name evidence="2" type="ORF">ACH61_00488</name>
    <name evidence="3" type="ORF">GSU10_02450</name>
</gene>
<reference evidence="3" key="3">
    <citation type="submission" date="2019-12" db="EMBL/GenBank/DDBJ databases">
        <title>Complete and Draft Genome Sequences of New Strains and Members of Some Known Species of the Genus Rathayibacter isolated from Plants.</title>
        <authorList>
            <person name="Tarlachkov S.V."/>
            <person name="Starodumova I.P."/>
            <person name="Dorofeeva L.V."/>
            <person name="Prisyazhnaya N.V."/>
            <person name="Leyn S.A."/>
            <person name="Zlamal J.E."/>
            <person name="Elane M.L."/>
            <person name="Osterman A.L."/>
            <person name="Nadler S.A."/>
            <person name="Subbotin S.A."/>
            <person name="Evtushenko L.I."/>
        </authorList>
    </citation>
    <scope>NUCLEOTIDE SEQUENCE</scope>
    <source>
        <strain evidence="3">VKM Ac-2761</strain>
    </source>
</reference>
<evidence type="ECO:0000256" key="1">
    <source>
        <dbReference type="SAM" id="Phobius"/>
    </source>
</evidence>
<feature type="transmembrane region" description="Helical" evidence="1">
    <location>
        <begin position="87"/>
        <end position="108"/>
    </location>
</feature>